<dbReference type="PANTHER" id="PTHR35802:SF1">
    <property type="entry name" value="PROTEASE SYNTHASE AND SPORULATION PROTEIN PAI 2"/>
    <property type="match status" value="1"/>
</dbReference>
<sequence length="214" mass="23103">MSYPPVSYRDRDRDPDAAARLMRARPFAHLFTAGPAGLRATRLPLIHDPSPDGPGRLRGHLHGANPQCDGLNGADALAAFSGPDLYVPPAWRGETGRAPSWAYTAVHVRGRARVRDEPAFIDRLMEDLAAAGAASLGEAGDGVAWRLHQVTEEYRARLYPLITAFEIEIADIEPLAKIEGDHSDAARRTVAENFAQHGGEDGAALTALIREELG</sequence>
<dbReference type="Pfam" id="PF04299">
    <property type="entry name" value="FMN_bind_2"/>
    <property type="match status" value="1"/>
</dbReference>
<dbReference type="EMBL" id="QEXV01000003">
    <property type="protein sequence ID" value="PWE17494.1"/>
    <property type="molecule type" value="Genomic_DNA"/>
</dbReference>
<reference evidence="2" key="1">
    <citation type="submission" date="2018-05" db="EMBL/GenBank/DDBJ databases">
        <authorList>
            <person name="Liu B.-T."/>
        </authorList>
    </citation>
    <scope>NUCLEOTIDE SEQUENCE [LARGE SCALE GENOMIC DNA]</scope>
    <source>
        <strain evidence="2">WD6-1</strain>
    </source>
</reference>
<dbReference type="AlphaFoldDB" id="A0A2U2BU39"/>
<dbReference type="Gene3D" id="2.30.110.10">
    <property type="entry name" value="Electron Transport, Fmn-binding Protein, Chain A"/>
    <property type="match status" value="1"/>
</dbReference>
<proteinExistence type="predicted"/>
<protein>
    <recommendedName>
        <fullName evidence="3">FMN-binding negative transcriptional regulator</fullName>
    </recommendedName>
</protein>
<dbReference type="PANTHER" id="PTHR35802">
    <property type="entry name" value="PROTEASE SYNTHASE AND SPORULATION PROTEIN PAI 2"/>
    <property type="match status" value="1"/>
</dbReference>
<name>A0A2U2BU39_9PROT</name>
<dbReference type="OrthoDB" id="9794948at2"/>
<evidence type="ECO:0000313" key="1">
    <source>
        <dbReference type="EMBL" id="PWE17494.1"/>
    </source>
</evidence>
<comment type="caution">
    <text evidence="1">The sequence shown here is derived from an EMBL/GenBank/DDBJ whole genome shotgun (WGS) entry which is preliminary data.</text>
</comment>
<dbReference type="Proteomes" id="UP000245168">
    <property type="component" value="Unassembled WGS sequence"/>
</dbReference>
<dbReference type="InterPro" id="IPR007396">
    <property type="entry name" value="TR_PAI2-type"/>
</dbReference>
<evidence type="ECO:0008006" key="3">
    <source>
        <dbReference type="Google" id="ProtNLM"/>
    </source>
</evidence>
<accession>A0A2U2BU39</accession>
<dbReference type="InterPro" id="IPR012349">
    <property type="entry name" value="Split_barrel_FMN-bd"/>
</dbReference>
<organism evidence="1 2">
    <name type="scientific">Marinicauda salina</name>
    <dbReference type="NCBI Taxonomy" id="2135793"/>
    <lineage>
        <taxon>Bacteria</taxon>
        <taxon>Pseudomonadati</taxon>
        <taxon>Pseudomonadota</taxon>
        <taxon>Alphaproteobacteria</taxon>
        <taxon>Maricaulales</taxon>
        <taxon>Maricaulaceae</taxon>
        <taxon>Marinicauda</taxon>
    </lineage>
</organism>
<gene>
    <name evidence="1" type="ORF">DDZ18_07425</name>
</gene>
<evidence type="ECO:0000313" key="2">
    <source>
        <dbReference type="Proteomes" id="UP000245168"/>
    </source>
</evidence>
<dbReference type="RefSeq" id="WP_109252725.1">
    <property type="nucleotide sequence ID" value="NZ_QEXV01000003.1"/>
</dbReference>
<dbReference type="SUPFAM" id="SSF50475">
    <property type="entry name" value="FMN-binding split barrel"/>
    <property type="match status" value="1"/>
</dbReference>
<keyword evidence="2" id="KW-1185">Reference proteome</keyword>
<dbReference type="PIRSF" id="PIRSF010372">
    <property type="entry name" value="PaiB"/>
    <property type="match status" value="1"/>
</dbReference>